<dbReference type="AlphaFoldDB" id="A0A9D9E4F1"/>
<evidence type="ECO:0000256" key="1">
    <source>
        <dbReference type="ARBA" id="ARBA00004651"/>
    </source>
</evidence>
<feature type="transmembrane region" description="Helical" evidence="6">
    <location>
        <begin position="584"/>
        <end position="604"/>
    </location>
</feature>
<dbReference type="InterPro" id="IPR005495">
    <property type="entry name" value="LptG/LptF_permease"/>
</dbReference>
<keyword evidence="5 6" id="KW-0472">Membrane</keyword>
<feature type="transmembrane region" description="Helical" evidence="6">
    <location>
        <begin position="377"/>
        <end position="395"/>
    </location>
</feature>
<protein>
    <submittedName>
        <fullName evidence="7">LptF/LptG family permease</fullName>
    </submittedName>
</protein>
<comment type="subcellular location">
    <subcellularLocation>
        <location evidence="1">Cell membrane</location>
        <topology evidence="1">Multi-pass membrane protein</topology>
    </subcellularLocation>
</comment>
<evidence type="ECO:0000256" key="6">
    <source>
        <dbReference type="SAM" id="Phobius"/>
    </source>
</evidence>
<dbReference type="GO" id="GO:0043190">
    <property type="term" value="C:ATP-binding cassette (ABC) transporter complex"/>
    <property type="evidence" value="ECO:0007669"/>
    <property type="project" value="TreeGrafter"/>
</dbReference>
<dbReference type="PANTHER" id="PTHR33529:SF6">
    <property type="entry name" value="YJGP_YJGQ FAMILY PERMEASE"/>
    <property type="match status" value="1"/>
</dbReference>
<name>A0A9D9E4F1_9BACT</name>
<keyword evidence="2" id="KW-1003">Cell membrane</keyword>
<feature type="transmembrane region" description="Helical" evidence="6">
    <location>
        <begin position="402"/>
        <end position="419"/>
    </location>
</feature>
<dbReference type="PANTHER" id="PTHR33529">
    <property type="entry name" value="SLR0882 PROTEIN-RELATED"/>
    <property type="match status" value="1"/>
</dbReference>
<feature type="transmembrane region" description="Helical" evidence="6">
    <location>
        <begin position="56"/>
        <end position="81"/>
    </location>
</feature>
<feature type="transmembrane region" description="Helical" evidence="6">
    <location>
        <begin position="7"/>
        <end position="36"/>
    </location>
</feature>
<evidence type="ECO:0000256" key="5">
    <source>
        <dbReference type="ARBA" id="ARBA00023136"/>
    </source>
</evidence>
<comment type="caution">
    <text evidence="7">The sequence shown here is derived from an EMBL/GenBank/DDBJ whole genome shotgun (WGS) entry which is preliminary data.</text>
</comment>
<feature type="transmembrane region" description="Helical" evidence="6">
    <location>
        <begin position="102"/>
        <end position="120"/>
    </location>
</feature>
<dbReference type="EMBL" id="JADIMW010000025">
    <property type="protein sequence ID" value="MBO8437740.1"/>
    <property type="molecule type" value="Genomic_DNA"/>
</dbReference>
<reference evidence="7" key="1">
    <citation type="submission" date="2020-10" db="EMBL/GenBank/DDBJ databases">
        <authorList>
            <person name="Gilroy R."/>
        </authorList>
    </citation>
    <scope>NUCLEOTIDE SEQUENCE</scope>
    <source>
        <strain evidence="7">G3-4614</strain>
    </source>
</reference>
<reference evidence="7" key="2">
    <citation type="journal article" date="2021" name="PeerJ">
        <title>Extensive microbial diversity within the chicken gut microbiome revealed by metagenomics and culture.</title>
        <authorList>
            <person name="Gilroy R."/>
            <person name="Ravi A."/>
            <person name="Getino M."/>
            <person name="Pursley I."/>
            <person name="Horton D.L."/>
            <person name="Alikhan N.F."/>
            <person name="Baker D."/>
            <person name="Gharbi K."/>
            <person name="Hall N."/>
            <person name="Watson M."/>
            <person name="Adriaenssens E.M."/>
            <person name="Foster-Nyarko E."/>
            <person name="Jarju S."/>
            <person name="Secka A."/>
            <person name="Antonio M."/>
            <person name="Oren A."/>
            <person name="Chaudhuri R.R."/>
            <person name="La Ragione R."/>
            <person name="Hildebrand F."/>
            <person name="Pallen M.J."/>
        </authorList>
    </citation>
    <scope>NUCLEOTIDE SEQUENCE</scope>
    <source>
        <strain evidence="7">G3-4614</strain>
    </source>
</reference>
<evidence type="ECO:0000313" key="7">
    <source>
        <dbReference type="EMBL" id="MBO8437740.1"/>
    </source>
</evidence>
<keyword evidence="4 6" id="KW-1133">Transmembrane helix</keyword>
<keyword evidence="3 6" id="KW-0812">Transmembrane</keyword>
<organism evidence="7 8">
    <name type="scientific">Candidatus Caccoplasma merdipullorum</name>
    <dbReference type="NCBI Taxonomy" id="2840718"/>
    <lineage>
        <taxon>Bacteria</taxon>
        <taxon>Pseudomonadati</taxon>
        <taxon>Bacteroidota</taxon>
        <taxon>Bacteroidia</taxon>
        <taxon>Bacteroidales</taxon>
        <taxon>Bacteroidaceae</taxon>
        <taxon>Bacteroidaceae incertae sedis</taxon>
        <taxon>Candidatus Caccoplasma</taxon>
    </lineage>
</organism>
<evidence type="ECO:0000313" key="8">
    <source>
        <dbReference type="Proteomes" id="UP000823636"/>
    </source>
</evidence>
<accession>A0A9D9E4F1</accession>
<gene>
    <name evidence="7" type="ORF">IAC54_02430</name>
</gene>
<evidence type="ECO:0000256" key="3">
    <source>
        <dbReference type="ARBA" id="ARBA00022692"/>
    </source>
</evidence>
<evidence type="ECO:0000256" key="4">
    <source>
        <dbReference type="ARBA" id="ARBA00022989"/>
    </source>
</evidence>
<evidence type="ECO:0000256" key="2">
    <source>
        <dbReference type="ARBA" id="ARBA00022475"/>
    </source>
</evidence>
<dbReference type="Proteomes" id="UP000823636">
    <property type="component" value="Unassembled WGS sequence"/>
</dbReference>
<sequence>MFRIKRLYLFILKTFLPLFFMTFAICLFIVLMQFLWRHIKDLVGKGIEIELLAELFFYAALSMVPLALPLAILLASLMTFGNLGERLELLSIKASGVSLIKMMRPLIITIVIISVAAFFFQNDVLPKTQVKMYSLLYSMKQKSPELEIPEGVFYDQIKGYNLYVKQKDRETGILRDIIIYDISDGFENAMIILADSGRLKFTDDKKYLFLTLYGGESFENLKDQRGATGSVPYRREVFSFKDILIPFDAGFNRMDESSMADQHIGKNITKLKSSIDSMTLKVDSIGMDIGNDLKRSGYYNLTNRPSLSIAPPQHNPIRDFDIDEVYASAPIQQRENWLNRALTRARNVKQEYEFKSYNADAQKGMIRRHEIEMHKKFTLSFACLIFFFIGAPLGAIIRKGGLGTPIVISVFLFIFYYIIDNSGYKMARDGVWPVWEGIWLSSAVLLPLGIFFTYKAMNDSSLFNKDAYMNFFKKVFKRHLTRKLELKEIVMDDISDSEMLQRVAELDKTCKAMQESCGKGIQNFISYWRKGVDMALLDRLRNETEGFVEYATNTRSKLVILKLMDYPILRKSFFYSPCRGNSKIGTVAALILPLSIPIYLVGLFEQKDLKRELGVIRKTNTEITFLVEKEMKEKENNETI</sequence>
<feature type="transmembrane region" description="Helical" evidence="6">
    <location>
        <begin position="439"/>
        <end position="457"/>
    </location>
</feature>
<proteinExistence type="predicted"/>
<dbReference type="Pfam" id="PF03739">
    <property type="entry name" value="LptF_LptG"/>
    <property type="match status" value="1"/>
</dbReference>
<dbReference type="GO" id="GO:0015920">
    <property type="term" value="P:lipopolysaccharide transport"/>
    <property type="evidence" value="ECO:0007669"/>
    <property type="project" value="TreeGrafter"/>
</dbReference>